<proteinExistence type="predicted"/>
<feature type="chain" id="PRO_5025658149" evidence="1">
    <location>
        <begin position="25"/>
        <end position="229"/>
    </location>
</feature>
<evidence type="ECO:0000256" key="1">
    <source>
        <dbReference type="SAM" id="SignalP"/>
    </source>
</evidence>
<reference evidence="2" key="1">
    <citation type="journal article" date="2020" name="Stud. Mycol.">
        <title>101 Dothideomycetes genomes: a test case for predicting lifestyles and emergence of pathogens.</title>
        <authorList>
            <person name="Haridas S."/>
            <person name="Albert R."/>
            <person name="Binder M."/>
            <person name="Bloem J."/>
            <person name="Labutti K."/>
            <person name="Salamov A."/>
            <person name="Andreopoulos B."/>
            <person name="Baker S."/>
            <person name="Barry K."/>
            <person name="Bills G."/>
            <person name="Bluhm B."/>
            <person name="Cannon C."/>
            <person name="Castanera R."/>
            <person name="Culley D."/>
            <person name="Daum C."/>
            <person name="Ezra D."/>
            <person name="Gonzalez J."/>
            <person name="Henrissat B."/>
            <person name="Kuo A."/>
            <person name="Liang C."/>
            <person name="Lipzen A."/>
            <person name="Lutzoni F."/>
            <person name="Magnuson J."/>
            <person name="Mondo S."/>
            <person name="Nolan M."/>
            <person name="Ohm R."/>
            <person name="Pangilinan J."/>
            <person name="Park H.-J."/>
            <person name="Ramirez L."/>
            <person name="Alfaro M."/>
            <person name="Sun H."/>
            <person name="Tritt A."/>
            <person name="Yoshinaga Y."/>
            <person name="Zwiers L.-H."/>
            <person name="Turgeon B."/>
            <person name="Goodwin S."/>
            <person name="Spatafora J."/>
            <person name="Crous P."/>
            <person name="Grigoriev I."/>
        </authorList>
    </citation>
    <scope>NUCLEOTIDE SEQUENCE</scope>
    <source>
        <strain evidence="2">CBS 175.79</strain>
    </source>
</reference>
<dbReference type="EMBL" id="ML978084">
    <property type="protein sequence ID" value="KAF2008371.1"/>
    <property type="molecule type" value="Genomic_DNA"/>
</dbReference>
<feature type="signal peptide" evidence="1">
    <location>
        <begin position="1"/>
        <end position="24"/>
    </location>
</feature>
<dbReference type="AlphaFoldDB" id="A0A6A5X673"/>
<keyword evidence="1" id="KW-0732">Signal</keyword>
<dbReference type="RefSeq" id="XP_033376710.1">
    <property type="nucleotide sequence ID" value="XM_033534865.1"/>
</dbReference>
<dbReference type="Proteomes" id="UP000799778">
    <property type="component" value="Unassembled WGS sequence"/>
</dbReference>
<name>A0A6A5X673_9PLEO</name>
<gene>
    <name evidence="2" type="ORF">BU24DRAFT_98581</name>
</gene>
<sequence>MYRFLPYPHVAIALLLSLPTILKAQKPLVECPKLLYWDLAEANVSHKIPALKLNGLNMERDGDRQWELHFRTSLGPSTSTYFLDTADSNMTNIGLCSGGLRLMDRNTWQLSKGVIERSLKDNGDCKIMLGEACTEALRQHYEREARMAYMIHGRCLQCEEEPCSIEPSATNAGTPWNDTVPYQCSGLVDGRQEWVSGAGSLWMDGKLISVSPLFHTVLFYTVHRETVAY</sequence>
<dbReference type="OrthoDB" id="3766473at2759"/>
<evidence type="ECO:0000313" key="2">
    <source>
        <dbReference type="EMBL" id="KAF2008371.1"/>
    </source>
</evidence>
<keyword evidence="3" id="KW-1185">Reference proteome</keyword>
<dbReference type="GeneID" id="54292262"/>
<evidence type="ECO:0000313" key="3">
    <source>
        <dbReference type="Proteomes" id="UP000799778"/>
    </source>
</evidence>
<organism evidence="2 3">
    <name type="scientific">Aaosphaeria arxii CBS 175.79</name>
    <dbReference type="NCBI Taxonomy" id="1450172"/>
    <lineage>
        <taxon>Eukaryota</taxon>
        <taxon>Fungi</taxon>
        <taxon>Dikarya</taxon>
        <taxon>Ascomycota</taxon>
        <taxon>Pezizomycotina</taxon>
        <taxon>Dothideomycetes</taxon>
        <taxon>Pleosporomycetidae</taxon>
        <taxon>Pleosporales</taxon>
        <taxon>Pleosporales incertae sedis</taxon>
        <taxon>Aaosphaeria</taxon>
    </lineage>
</organism>
<protein>
    <submittedName>
        <fullName evidence="2">Uncharacterized protein</fullName>
    </submittedName>
</protein>
<accession>A0A6A5X673</accession>